<dbReference type="InterPro" id="IPR051536">
    <property type="entry name" value="UDG_Type-4/5"/>
</dbReference>
<accession>C7NPS4</accession>
<reference evidence="9 10" key="1">
    <citation type="journal article" date="2009" name="Stand. Genomic Sci.">
        <title>Complete genome sequence of Halorhabdus utahensis type strain (AX-2).</title>
        <authorList>
            <person name="Anderson I."/>
            <person name="Tindall B.J."/>
            <person name="Pomrenke H."/>
            <person name="Goker M."/>
            <person name="Lapidus A."/>
            <person name="Nolan M."/>
            <person name="Copeland A."/>
            <person name="Glavina Del Rio T."/>
            <person name="Chen F."/>
            <person name="Tice H."/>
            <person name="Cheng J.F."/>
            <person name="Lucas S."/>
            <person name="Chertkov O."/>
            <person name="Bruce D."/>
            <person name="Brettin T."/>
            <person name="Detter J.C."/>
            <person name="Han C."/>
            <person name="Goodwin L."/>
            <person name="Land M."/>
            <person name="Hauser L."/>
            <person name="Chang Y.J."/>
            <person name="Jeffries C.D."/>
            <person name="Pitluck S."/>
            <person name="Pati A."/>
            <person name="Mavromatis K."/>
            <person name="Ivanova N."/>
            <person name="Ovchinnikova G."/>
            <person name="Chen A."/>
            <person name="Palaniappan K."/>
            <person name="Chain P."/>
            <person name="Rohde M."/>
            <person name="Bristow J."/>
            <person name="Eisen J.A."/>
            <person name="Markowitz V."/>
            <person name="Hugenholtz P."/>
            <person name="Kyrpides N.C."/>
            <person name="Klenk H.P."/>
        </authorList>
    </citation>
    <scope>NUCLEOTIDE SEQUENCE [LARGE SCALE GENOMIC DNA]</scope>
    <source>
        <strain evidence="10">DSM 12940 / JCM 11049 / AX-2</strain>
    </source>
</reference>
<dbReference type="RefSeq" id="WP_012795248.1">
    <property type="nucleotide sequence ID" value="NC_013158.1"/>
</dbReference>
<dbReference type="GO" id="GO:0097506">
    <property type="term" value="F:deaminated base DNA N-glycosylase activity"/>
    <property type="evidence" value="ECO:0007669"/>
    <property type="project" value="UniProtKB-ARBA"/>
</dbReference>
<dbReference type="SMART" id="SM00987">
    <property type="entry name" value="UreE_C"/>
    <property type="match status" value="1"/>
</dbReference>
<keyword evidence="3" id="KW-0227">DNA damage</keyword>
<keyword evidence="6" id="KW-0411">Iron-sulfur</keyword>
<evidence type="ECO:0000256" key="4">
    <source>
        <dbReference type="ARBA" id="ARBA00022801"/>
    </source>
</evidence>
<sequence length="210" mass="23227">MSPDIPDPRNPYSMDEDCTNCPALVESRTQVVHGYGDPTADVIVLGSAPTPGADRTGIPFTGDETGETIQEILGAVGLSDSPPDTTEPDLTEVYLTYVTRCHHSDRSATEEERHNCEGYRTAELRRINPELIVAVGQEPLEALAFEYTMESADELDVTAEHATTIQGRGFEILPMIEPVAASESELTAFREHFAEELDRDYRQTKGQRRK</sequence>
<dbReference type="InterPro" id="IPR005122">
    <property type="entry name" value="Uracil-DNA_glycosylase-like"/>
</dbReference>
<keyword evidence="10" id="KW-1185">Reference proteome</keyword>
<proteinExistence type="predicted"/>
<dbReference type="GO" id="GO:0051539">
    <property type="term" value="F:4 iron, 4 sulfur cluster binding"/>
    <property type="evidence" value="ECO:0007669"/>
    <property type="project" value="UniProtKB-KW"/>
</dbReference>
<dbReference type="PANTHER" id="PTHR33693">
    <property type="entry name" value="TYPE-5 URACIL-DNA GLYCOSYLASE"/>
    <property type="match status" value="1"/>
</dbReference>
<evidence type="ECO:0000256" key="6">
    <source>
        <dbReference type="ARBA" id="ARBA00023014"/>
    </source>
</evidence>
<dbReference type="AlphaFoldDB" id="C7NPS4"/>
<organism evidence="9 10">
    <name type="scientific">Halorhabdus utahensis (strain DSM 12940 / JCM 11049 / AX-2)</name>
    <dbReference type="NCBI Taxonomy" id="519442"/>
    <lineage>
        <taxon>Archaea</taxon>
        <taxon>Methanobacteriati</taxon>
        <taxon>Methanobacteriota</taxon>
        <taxon>Stenosarchaea group</taxon>
        <taxon>Halobacteria</taxon>
        <taxon>Halobacteriales</taxon>
        <taxon>Haloarculaceae</taxon>
        <taxon>Halorhabdus</taxon>
    </lineage>
</organism>
<dbReference type="Proteomes" id="UP000002071">
    <property type="component" value="Chromosome"/>
</dbReference>
<dbReference type="GeneID" id="8382445"/>
<dbReference type="InterPro" id="IPR036895">
    <property type="entry name" value="Uracil-DNA_glycosylase-like_sf"/>
</dbReference>
<dbReference type="eggNOG" id="arCOG00905">
    <property type="taxonomic scope" value="Archaea"/>
</dbReference>
<evidence type="ECO:0000313" key="10">
    <source>
        <dbReference type="Proteomes" id="UP000002071"/>
    </source>
</evidence>
<dbReference type="EMBL" id="CP001687">
    <property type="protein sequence ID" value="ACV10371.1"/>
    <property type="molecule type" value="Genomic_DNA"/>
</dbReference>
<evidence type="ECO:0000259" key="8">
    <source>
        <dbReference type="SMART" id="SM00986"/>
    </source>
</evidence>
<keyword evidence="1" id="KW-0004">4Fe-4S</keyword>
<dbReference type="SUPFAM" id="SSF52141">
    <property type="entry name" value="Uracil-DNA glycosylase-like"/>
    <property type="match status" value="1"/>
</dbReference>
<feature type="domain" description="Uracil-DNA glycosylase-like" evidence="8">
    <location>
        <begin position="33"/>
        <end position="202"/>
    </location>
</feature>
<dbReference type="STRING" id="519442.Huta_0183"/>
<dbReference type="HOGENOM" id="CLU_044815_4_0_2"/>
<gene>
    <name evidence="9" type="ordered locus">Huta_0183</name>
</gene>
<evidence type="ECO:0000256" key="1">
    <source>
        <dbReference type="ARBA" id="ARBA00022485"/>
    </source>
</evidence>
<dbReference type="GO" id="GO:0006281">
    <property type="term" value="P:DNA repair"/>
    <property type="evidence" value="ECO:0007669"/>
    <property type="project" value="UniProtKB-KW"/>
</dbReference>
<dbReference type="GO" id="GO:0046872">
    <property type="term" value="F:metal ion binding"/>
    <property type="evidence" value="ECO:0007669"/>
    <property type="project" value="UniProtKB-KW"/>
</dbReference>
<evidence type="ECO:0000313" key="9">
    <source>
        <dbReference type="EMBL" id="ACV10371.1"/>
    </source>
</evidence>
<dbReference type="Pfam" id="PF03167">
    <property type="entry name" value="UDG"/>
    <property type="match status" value="1"/>
</dbReference>
<dbReference type="SMART" id="SM00986">
    <property type="entry name" value="UDG"/>
    <property type="match status" value="1"/>
</dbReference>
<evidence type="ECO:0000256" key="7">
    <source>
        <dbReference type="ARBA" id="ARBA00023204"/>
    </source>
</evidence>
<keyword evidence="2" id="KW-0479">Metal-binding</keyword>
<dbReference type="OrthoDB" id="186208at2157"/>
<dbReference type="Gene3D" id="3.40.470.10">
    <property type="entry name" value="Uracil-DNA glycosylase-like domain"/>
    <property type="match status" value="1"/>
</dbReference>
<keyword evidence="4" id="KW-0378">Hydrolase</keyword>
<evidence type="ECO:0000256" key="5">
    <source>
        <dbReference type="ARBA" id="ARBA00023004"/>
    </source>
</evidence>
<dbReference type="PANTHER" id="PTHR33693:SF1">
    <property type="entry name" value="TYPE-4 URACIL-DNA GLYCOSYLASE"/>
    <property type="match status" value="1"/>
</dbReference>
<dbReference type="KEGG" id="hut:Huta_0183"/>
<keyword evidence="5" id="KW-0408">Iron</keyword>
<name>C7NPS4_HALUD</name>
<protein>
    <submittedName>
        <fullName evidence="9">Uracil-DNA glycosylase superfamily</fullName>
    </submittedName>
</protein>
<evidence type="ECO:0000256" key="3">
    <source>
        <dbReference type="ARBA" id="ARBA00022763"/>
    </source>
</evidence>
<evidence type="ECO:0000256" key="2">
    <source>
        <dbReference type="ARBA" id="ARBA00022723"/>
    </source>
</evidence>
<keyword evidence="7" id="KW-0234">DNA repair</keyword>